<reference evidence="1 2" key="1">
    <citation type="submission" date="2018-08" db="EMBL/GenBank/DDBJ databases">
        <title>A genome reference for cultivated species of the human gut microbiota.</title>
        <authorList>
            <person name="Zou Y."/>
            <person name="Xue W."/>
            <person name="Luo G."/>
        </authorList>
    </citation>
    <scope>NUCLEOTIDE SEQUENCE [LARGE SCALE GENOMIC DNA]</scope>
    <source>
        <strain evidence="1 2">AM42-23AC</strain>
    </source>
</reference>
<dbReference type="Proteomes" id="UP000284990">
    <property type="component" value="Unassembled WGS sequence"/>
</dbReference>
<name>A0AA92WI04_9BACT</name>
<accession>A0AA92WI04</accession>
<gene>
    <name evidence="1" type="ORF">DW916_10890</name>
</gene>
<protein>
    <submittedName>
        <fullName evidence="1">Uncharacterized protein</fullName>
    </submittedName>
</protein>
<dbReference type="AlphaFoldDB" id="A0AA92WI04"/>
<proteinExistence type="predicted"/>
<evidence type="ECO:0000313" key="1">
    <source>
        <dbReference type="EMBL" id="RHA84758.1"/>
    </source>
</evidence>
<dbReference type="EMBL" id="QSFW01000023">
    <property type="protein sequence ID" value="RHA84758.1"/>
    <property type="molecule type" value="Genomic_DNA"/>
</dbReference>
<comment type="caution">
    <text evidence="1">The sequence shown here is derived from an EMBL/GenBank/DDBJ whole genome shotgun (WGS) entry which is preliminary data.</text>
</comment>
<evidence type="ECO:0000313" key="2">
    <source>
        <dbReference type="Proteomes" id="UP000284990"/>
    </source>
</evidence>
<sequence length="120" mass="13270">MAIGAKAQSTIQSEDGKYPVYCDLKAYNFWGVGKVKVMLDMGAVSNGGGSFESLYGEDGKQIKFNTVMAAVNYMAKKGWILDKTYYVTEGAGRAVLHYVLVKRVKNDSEIREGLITKEEQ</sequence>
<organism evidence="1 2">
    <name type="scientific">Segatella copri</name>
    <dbReference type="NCBI Taxonomy" id="165179"/>
    <lineage>
        <taxon>Bacteria</taxon>
        <taxon>Pseudomonadati</taxon>
        <taxon>Bacteroidota</taxon>
        <taxon>Bacteroidia</taxon>
        <taxon>Bacteroidales</taxon>
        <taxon>Prevotellaceae</taxon>
        <taxon>Segatella</taxon>
    </lineage>
</organism>